<feature type="coiled-coil region" evidence="1">
    <location>
        <begin position="202"/>
        <end position="236"/>
    </location>
</feature>
<comment type="caution">
    <text evidence="3">The sequence shown here is derived from an EMBL/GenBank/DDBJ whole genome shotgun (WGS) entry which is preliminary data.</text>
</comment>
<reference evidence="3 4" key="1">
    <citation type="submission" date="2020-10" db="EMBL/GenBank/DDBJ databases">
        <title>Plant Genome Project.</title>
        <authorList>
            <person name="Zhang R.-G."/>
        </authorList>
    </citation>
    <scope>NUCLEOTIDE SEQUENCE [LARGE SCALE GENOMIC DNA]</scope>
    <source>
        <strain evidence="3">FAFU-HL-1</strain>
        <tissue evidence="3">Leaf</tissue>
    </source>
</reference>
<proteinExistence type="predicted"/>
<protein>
    <recommendedName>
        <fullName evidence="5">BZIP domain-containing protein</fullName>
    </recommendedName>
</protein>
<dbReference type="AlphaFoldDB" id="A0A835JHD1"/>
<feature type="compositionally biased region" description="Basic and acidic residues" evidence="2">
    <location>
        <begin position="61"/>
        <end position="71"/>
    </location>
</feature>
<evidence type="ECO:0000313" key="3">
    <source>
        <dbReference type="EMBL" id="KAF9668703.1"/>
    </source>
</evidence>
<evidence type="ECO:0000256" key="2">
    <source>
        <dbReference type="SAM" id="MobiDB-lite"/>
    </source>
</evidence>
<gene>
    <name evidence="3" type="ORF">SADUNF_Sadunf14G0031100</name>
</gene>
<feature type="region of interest" description="Disordered" evidence="2">
    <location>
        <begin position="41"/>
        <end position="71"/>
    </location>
</feature>
<keyword evidence="4" id="KW-1185">Reference proteome</keyword>
<feature type="region of interest" description="Disordered" evidence="2">
    <location>
        <begin position="270"/>
        <end position="291"/>
    </location>
</feature>
<sequence>MVSSLCDISLSILQMELHDLSEATTSELGWKNARKRRICMWPAQPERPSPTGEEDEEEEKGPDHLAEKGKKADARARWAKWPRFHQRFEKTKTIDKFLDLLLLSRNITKPAQDLLLLSVSRPTDSKPSFEAGSCVSTNEEAVYCEPSYEQDGQTVQPLVTEQSDQNVTPSADEIKKVRKWATNKKTYRDRKKRKTGYIKRQLEKVRADIDMLNNTIACLNGKLDQMRRDREALRRQPQTVEEQNTMINMLMPLLLPETTGFDTRETGLPVHHPPINQSGATMEPGSPVIEE</sequence>
<name>A0A835JHD1_9ROSI</name>
<evidence type="ECO:0000256" key="1">
    <source>
        <dbReference type="SAM" id="Coils"/>
    </source>
</evidence>
<organism evidence="3 4">
    <name type="scientific">Salix dunnii</name>
    <dbReference type="NCBI Taxonomy" id="1413687"/>
    <lineage>
        <taxon>Eukaryota</taxon>
        <taxon>Viridiplantae</taxon>
        <taxon>Streptophyta</taxon>
        <taxon>Embryophyta</taxon>
        <taxon>Tracheophyta</taxon>
        <taxon>Spermatophyta</taxon>
        <taxon>Magnoliopsida</taxon>
        <taxon>eudicotyledons</taxon>
        <taxon>Gunneridae</taxon>
        <taxon>Pentapetalae</taxon>
        <taxon>rosids</taxon>
        <taxon>fabids</taxon>
        <taxon>Malpighiales</taxon>
        <taxon>Salicaceae</taxon>
        <taxon>Saliceae</taxon>
        <taxon>Salix</taxon>
    </lineage>
</organism>
<evidence type="ECO:0008006" key="5">
    <source>
        <dbReference type="Google" id="ProtNLM"/>
    </source>
</evidence>
<dbReference type="EMBL" id="JADGMS010000014">
    <property type="protein sequence ID" value="KAF9668703.1"/>
    <property type="molecule type" value="Genomic_DNA"/>
</dbReference>
<evidence type="ECO:0000313" key="4">
    <source>
        <dbReference type="Proteomes" id="UP000657918"/>
    </source>
</evidence>
<accession>A0A835JHD1</accession>
<dbReference type="Proteomes" id="UP000657918">
    <property type="component" value="Unassembled WGS sequence"/>
</dbReference>
<keyword evidence="1" id="KW-0175">Coiled coil</keyword>